<evidence type="ECO:0000313" key="14">
    <source>
        <dbReference type="Proteomes" id="UP001524586"/>
    </source>
</evidence>
<dbReference type="InterPro" id="IPR029066">
    <property type="entry name" value="PLP-binding_barrel"/>
</dbReference>
<proteinExistence type="inferred from homology"/>
<dbReference type="InterPro" id="IPR005730">
    <property type="entry name" value="Nsp_de-COase"/>
</dbReference>
<dbReference type="PANTHER" id="PTHR43727:SF1">
    <property type="entry name" value="CARBOXYNORSPERMIDINE_CARBOXYSPERMIDINE DECARBOXYLASE"/>
    <property type="match status" value="1"/>
</dbReference>
<name>A0ABT1U5Z6_9GAMM</name>
<keyword evidence="6 11" id="KW-0745">Spermidine biosynthesis</keyword>
<keyword evidence="5 11" id="KW-0663">Pyridoxal phosphate</keyword>
<comment type="subcellular location">
    <subcellularLocation>
        <location evidence="11">Cytoplasm</location>
    </subcellularLocation>
</comment>
<keyword evidence="11" id="KW-0963">Cytoplasm</keyword>
<dbReference type="PANTHER" id="PTHR43727">
    <property type="entry name" value="DIAMINOPIMELATE DECARBOXYLASE"/>
    <property type="match status" value="1"/>
</dbReference>
<keyword evidence="7 11" id="KW-0456">Lyase</keyword>
<dbReference type="EC" id="4.1.1.96" evidence="2 11"/>
<dbReference type="SUPFAM" id="SSF50621">
    <property type="entry name" value="Alanine racemase C-terminal domain-like"/>
    <property type="match status" value="1"/>
</dbReference>
<dbReference type="Proteomes" id="UP001524586">
    <property type="component" value="Unassembled WGS sequence"/>
</dbReference>
<evidence type="ECO:0000256" key="11">
    <source>
        <dbReference type="PIRNR" id="PIRNR038941"/>
    </source>
</evidence>
<comment type="subunit">
    <text evidence="11">Homodimer.</text>
</comment>
<evidence type="ECO:0000256" key="4">
    <source>
        <dbReference type="ARBA" id="ARBA00022793"/>
    </source>
</evidence>
<evidence type="ECO:0000259" key="12">
    <source>
        <dbReference type="Pfam" id="PF00278"/>
    </source>
</evidence>
<comment type="cofactor">
    <cofactor evidence="1 11">
        <name>pyridoxal 5'-phosphate</name>
        <dbReference type="ChEBI" id="CHEBI:597326"/>
    </cofactor>
</comment>
<feature type="domain" description="Orn/DAP/Arg decarboxylase 2 C-terminal" evidence="12">
    <location>
        <begin position="166"/>
        <end position="334"/>
    </location>
</feature>
<keyword evidence="14" id="KW-1185">Reference proteome</keyword>
<keyword evidence="11" id="KW-0620">Polyamine biosynthesis</keyword>
<accession>A0ABT1U5Z6</accession>
<evidence type="ECO:0000256" key="7">
    <source>
        <dbReference type="ARBA" id="ARBA00023239"/>
    </source>
</evidence>
<evidence type="ECO:0000256" key="3">
    <source>
        <dbReference type="ARBA" id="ARBA00013633"/>
    </source>
</evidence>
<dbReference type="Pfam" id="PF00278">
    <property type="entry name" value="Orn_DAP_Arg_deC"/>
    <property type="match status" value="1"/>
</dbReference>
<dbReference type="PIRSF" id="PIRSF038941">
    <property type="entry name" value="NspC"/>
    <property type="match status" value="1"/>
</dbReference>
<evidence type="ECO:0000256" key="9">
    <source>
        <dbReference type="ARBA" id="ARBA00047351"/>
    </source>
</evidence>
<comment type="catalytic activity">
    <reaction evidence="10 11">
        <text>carboxynorspermidine + H(+) = norspermidine + CO2</text>
        <dbReference type="Rhea" id="RHEA:34099"/>
        <dbReference type="ChEBI" id="CHEBI:15378"/>
        <dbReference type="ChEBI" id="CHEBI:16526"/>
        <dbReference type="ChEBI" id="CHEBI:57920"/>
        <dbReference type="ChEBI" id="CHEBI:65070"/>
        <dbReference type="EC" id="4.1.1.96"/>
    </reaction>
</comment>
<dbReference type="SUPFAM" id="SSF51419">
    <property type="entry name" value="PLP-binding barrel"/>
    <property type="match status" value="1"/>
</dbReference>
<dbReference type="InterPro" id="IPR009006">
    <property type="entry name" value="Ala_racemase/Decarboxylase_C"/>
</dbReference>
<evidence type="ECO:0000256" key="1">
    <source>
        <dbReference type="ARBA" id="ARBA00001933"/>
    </source>
</evidence>
<dbReference type="PRINTS" id="PR01179">
    <property type="entry name" value="ODADCRBXLASE"/>
</dbReference>
<comment type="similarity">
    <text evidence="8 11">Belongs to the Orn/Lys/Arg decarboxylase class-II family. NspC subfamily.</text>
</comment>
<dbReference type="RefSeq" id="WP_256615699.1">
    <property type="nucleotide sequence ID" value="NZ_JANIBK010000064.1"/>
</dbReference>
<dbReference type="Gene3D" id="3.20.20.10">
    <property type="entry name" value="Alanine racemase"/>
    <property type="match status" value="1"/>
</dbReference>
<dbReference type="EMBL" id="JANIBK010000064">
    <property type="protein sequence ID" value="MCQ8129277.1"/>
    <property type="molecule type" value="Genomic_DNA"/>
</dbReference>
<protein>
    <recommendedName>
        <fullName evidence="3 11">Carboxynorspermidine/carboxyspermidine decarboxylase</fullName>
        <shortName evidence="11">CANS DC/CAS DC</shortName>
        <shortName evidence="11">CANSDC/CASDC</shortName>
        <ecNumber evidence="2 11">4.1.1.96</ecNumber>
    </recommendedName>
</protein>
<gene>
    <name evidence="13" type="ORF">NP596_12520</name>
</gene>
<evidence type="ECO:0000256" key="2">
    <source>
        <dbReference type="ARBA" id="ARBA00012259"/>
    </source>
</evidence>
<evidence type="ECO:0000256" key="10">
    <source>
        <dbReference type="ARBA" id="ARBA00047389"/>
    </source>
</evidence>
<comment type="function">
    <text evidence="11">Catalyzes the decarboxylation of carboxynorspermidine and carboxyspermidine.</text>
</comment>
<dbReference type="Gene3D" id="2.40.37.10">
    <property type="entry name" value="Lyase, Ornithine Decarboxylase, Chain A, domain 1"/>
    <property type="match status" value="1"/>
</dbReference>
<evidence type="ECO:0000256" key="5">
    <source>
        <dbReference type="ARBA" id="ARBA00022898"/>
    </source>
</evidence>
<organism evidence="13 14">
    <name type="scientific">Methylomonas rivi</name>
    <dbReference type="NCBI Taxonomy" id="2952226"/>
    <lineage>
        <taxon>Bacteria</taxon>
        <taxon>Pseudomonadati</taxon>
        <taxon>Pseudomonadota</taxon>
        <taxon>Gammaproteobacteria</taxon>
        <taxon>Methylococcales</taxon>
        <taxon>Methylococcaceae</taxon>
        <taxon>Methylomonas</taxon>
    </lineage>
</organism>
<comment type="catalytic activity">
    <reaction evidence="9 11">
        <text>carboxyspermidine + H(+) = spermidine + CO2</text>
        <dbReference type="Rhea" id="RHEA:34095"/>
        <dbReference type="ChEBI" id="CHEBI:15378"/>
        <dbReference type="ChEBI" id="CHEBI:16526"/>
        <dbReference type="ChEBI" id="CHEBI:57834"/>
        <dbReference type="ChEBI" id="CHEBI:65072"/>
        <dbReference type="EC" id="4.1.1.96"/>
    </reaction>
</comment>
<sequence>MTGADELKRRVEHSPAFILDMPQVHANLQPLQRIKQASGCRILYSMKALPLVPLLADLKQRVDGISVSSLFEARLANAVLGGQGSLHLTTPGLRPEEFAELGGLCSHISFNSLPQYRRLHESSAGYSKGLRVNPKLSFADDERYDPCRKHSKLGVDIALLQQGLPAGIEGLHIHTVFGQTDFQPLQAVITELKPLLTPQSGLKWLNLGGGYLYHRIAGLNPIIEAIRYLKTHIAEQVYLEPGKALVGNAGYLLTTVLDSFDSDGKTVLVLDSSVNHHPEIFEYRRRPLLLDEDIQGGRAAILAGSTCLAGDIFGEYRFDNIPAVGDKLVFADVGAYSLIKAQRFNGYALPAVYLKQNDECGLLKQDDYAEYSRQWLG</sequence>
<dbReference type="InterPro" id="IPR000183">
    <property type="entry name" value="Orn/DAP/Arg_de-COase"/>
</dbReference>
<comment type="caution">
    <text evidence="13">The sequence shown here is derived from an EMBL/GenBank/DDBJ whole genome shotgun (WGS) entry which is preliminary data.</text>
</comment>
<evidence type="ECO:0000313" key="13">
    <source>
        <dbReference type="EMBL" id="MCQ8129277.1"/>
    </source>
</evidence>
<evidence type="ECO:0000256" key="8">
    <source>
        <dbReference type="ARBA" id="ARBA00025802"/>
    </source>
</evidence>
<reference evidence="13 14" key="1">
    <citation type="submission" date="2022-07" db="EMBL/GenBank/DDBJ databases">
        <title>Methylomonas rivi sp. nov., Methylomonas rosea sp. nov., Methylomonas aureus sp. nov. and Methylomonas subterranea sp. nov., four novel methanotrophs isolated from a freshwater creek and the deep terrestrial subsurface.</title>
        <authorList>
            <person name="Abin C."/>
            <person name="Sankaranarayanan K."/>
            <person name="Garner C."/>
            <person name="Sindelar R."/>
            <person name="Kotary K."/>
            <person name="Garner R."/>
            <person name="Barclay S."/>
            <person name="Lawson P."/>
            <person name="Krumholz L."/>
        </authorList>
    </citation>
    <scope>NUCLEOTIDE SEQUENCE [LARGE SCALE GENOMIC DNA]</scope>
    <source>
        <strain evidence="13 14">WSC-6</strain>
    </source>
</reference>
<keyword evidence="4 11" id="KW-0210">Decarboxylase</keyword>
<dbReference type="InterPro" id="IPR022643">
    <property type="entry name" value="De-COase2_C"/>
</dbReference>
<evidence type="ECO:0000256" key="6">
    <source>
        <dbReference type="ARBA" id="ARBA00023066"/>
    </source>
</evidence>